<gene>
    <name evidence="1" type="ORF">EHQ64_03830</name>
</gene>
<reference evidence="1" key="1">
    <citation type="journal article" date="2019" name="PLoS Negl. Trop. Dis.">
        <title>Revisiting the worldwide diversity of Leptospira species in the environment.</title>
        <authorList>
            <person name="Vincent A.T."/>
            <person name="Schiettekatte O."/>
            <person name="Bourhy P."/>
            <person name="Veyrier F.J."/>
            <person name="Picardeau M."/>
        </authorList>
    </citation>
    <scope>NUCLEOTIDE SEQUENCE [LARGE SCALE GENOMIC DNA]</scope>
    <source>
        <strain evidence="1">201702455</strain>
    </source>
</reference>
<dbReference type="RefSeq" id="WP_135648176.1">
    <property type="nucleotide sequence ID" value="NZ_RQGF01000009.1"/>
</dbReference>
<dbReference type="Proteomes" id="UP000297762">
    <property type="component" value="Unassembled WGS sequence"/>
</dbReference>
<evidence type="ECO:0008006" key="3">
    <source>
        <dbReference type="Google" id="ProtNLM"/>
    </source>
</evidence>
<name>A0A4R9KE45_9LEPT</name>
<dbReference type="OrthoDB" id="318816at2"/>
<dbReference type="EMBL" id="RQGF01000009">
    <property type="protein sequence ID" value="TGL64129.1"/>
    <property type="molecule type" value="Genomic_DNA"/>
</dbReference>
<organism evidence="1 2">
    <name type="scientific">Leptospira sarikeiensis</name>
    <dbReference type="NCBI Taxonomy" id="2484943"/>
    <lineage>
        <taxon>Bacteria</taxon>
        <taxon>Pseudomonadati</taxon>
        <taxon>Spirochaetota</taxon>
        <taxon>Spirochaetia</taxon>
        <taxon>Leptospirales</taxon>
        <taxon>Leptospiraceae</taxon>
        <taxon>Leptospira</taxon>
    </lineage>
</organism>
<comment type="caution">
    <text evidence="1">The sequence shown here is derived from an EMBL/GenBank/DDBJ whole genome shotgun (WGS) entry which is preliminary data.</text>
</comment>
<sequence length="371" mass="41850">MFQTIAKPYLFRLISFLFIPLLFSFCANEAFVEFKPNISNAPCDKTWKSLDHLCEEDLEDLSSGSTLFKNTDPWSIDSNILQGLLKGGNSVDSLSVSYYHAWENQPISSKILQFLAKRKKEKLSSEASSVRKNYFVGIIPGMFYKDNPVTGADGGPVREILKQAGIPNGNIDIDQIGTLEENANEICKFIKNYDRSETLILYSTSKGGSDFKYSVSKCGKEPYFLKVKAWLNVAGLLKGTPLMTNRTDTWLKRFILRIGIPLYGYRFDSLFDLRRGEEAPLDADVNIPNSLYVLNIIGIPMARHVSFRGFPNFTELAIIGPNDGLTLLPDSLQKGGDVLPLWGNDHYFLKFRDPALFLSVLDWIILNIEKK</sequence>
<evidence type="ECO:0000313" key="1">
    <source>
        <dbReference type="EMBL" id="TGL64129.1"/>
    </source>
</evidence>
<keyword evidence="2" id="KW-1185">Reference proteome</keyword>
<accession>A0A4R9KE45</accession>
<evidence type="ECO:0000313" key="2">
    <source>
        <dbReference type="Proteomes" id="UP000297762"/>
    </source>
</evidence>
<dbReference type="AlphaFoldDB" id="A0A4R9KE45"/>
<protein>
    <recommendedName>
        <fullName evidence="3">Alpha/beta hydrolase</fullName>
    </recommendedName>
</protein>
<proteinExistence type="predicted"/>